<gene>
    <name evidence="4" type="ORF">DAERI_020327</name>
</gene>
<accession>A0A2I9D3F1</accession>
<evidence type="ECO:0000313" key="4">
    <source>
        <dbReference type="EMBL" id="GBF04730.1"/>
    </source>
</evidence>
<dbReference type="PANTHER" id="PTHR42818:SF1">
    <property type="entry name" value="SULFOPYRUVATE DECARBOXYLASE"/>
    <property type="match status" value="1"/>
</dbReference>
<dbReference type="Proteomes" id="UP000236569">
    <property type="component" value="Unassembled WGS sequence"/>
</dbReference>
<evidence type="ECO:0000256" key="1">
    <source>
        <dbReference type="ARBA" id="ARBA00022793"/>
    </source>
</evidence>
<dbReference type="GO" id="GO:0030976">
    <property type="term" value="F:thiamine pyrophosphate binding"/>
    <property type="evidence" value="ECO:0007669"/>
    <property type="project" value="InterPro"/>
</dbReference>
<dbReference type="InterPro" id="IPR051818">
    <property type="entry name" value="TPP_dependent_decarboxylase"/>
</dbReference>
<dbReference type="InterPro" id="IPR012001">
    <property type="entry name" value="Thiamin_PyroP_enz_TPP-bd_dom"/>
</dbReference>
<comment type="caution">
    <text evidence="4">The sequence shown here is derived from an EMBL/GenBank/DDBJ whole genome shotgun (WGS) entry which is preliminary data.</text>
</comment>
<dbReference type="Pfam" id="PF02776">
    <property type="entry name" value="TPP_enzyme_N"/>
    <property type="match status" value="1"/>
</dbReference>
<keyword evidence="5" id="KW-1185">Reference proteome</keyword>
<dbReference type="GO" id="GO:0016831">
    <property type="term" value="F:carboxy-lyase activity"/>
    <property type="evidence" value="ECO:0007669"/>
    <property type="project" value="UniProtKB-KW"/>
</dbReference>
<evidence type="ECO:0000259" key="3">
    <source>
        <dbReference type="Pfam" id="PF02776"/>
    </source>
</evidence>
<dbReference type="PANTHER" id="PTHR42818">
    <property type="entry name" value="SULFOPYRUVATE DECARBOXYLASE SUBUNIT ALPHA"/>
    <property type="match status" value="1"/>
</dbReference>
<dbReference type="SUPFAM" id="SSF52518">
    <property type="entry name" value="Thiamin diphosphate-binding fold (THDP-binding)"/>
    <property type="match status" value="1"/>
</dbReference>
<name>A0A2I9D3F1_9DEIO</name>
<sequence>MSQLADAATVPFSFGQEVFKTGVTFITGVPDSEFKALISDLERNELHANYVPATREDNAVALAVGAHLAGDRPMVFMESSGFGNTVDVLTSLVLVYEVPLVLFIAWAGYKGRDVPHHNAIGEALAPMLDALDIPFAEVVLDKDRPEQVVRALGEAQARAEAQGRCVAVVGIPAKFADKSGEA</sequence>
<dbReference type="CDD" id="cd07035">
    <property type="entry name" value="TPP_PYR_POX_like"/>
    <property type="match status" value="1"/>
</dbReference>
<protein>
    <submittedName>
        <fullName evidence="4">Phosphoenolpyruvate decarboxylase alpha chain, pamE</fullName>
    </submittedName>
</protein>
<evidence type="ECO:0000313" key="5">
    <source>
        <dbReference type="Proteomes" id="UP000236569"/>
    </source>
</evidence>
<dbReference type="AlphaFoldDB" id="A0A2I9D3F1"/>
<keyword evidence="1" id="KW-0210">Decarboxylase</keyword>
<keyword evidence="2" id="KW-0456">Lyase</keyword>
<proteinExistence type="predicted"/>
<dbReference type="RefSeq" id="WP_103128195.1">
    <property type="nucleotide sequence ID" value="NZ_BFAG01000002.1"/>
</dbReference>
<reference evidence="5" key="1">
    <citation type="submission" date="2018-01" db="EMBL/GenBank/DDBJ databases">
        <title>Draft Genome Sequence of the Radioresistant Bacterium Deinococcus aerius TR0125, Isolated from the Higher Atmosphere above Japan.</title>
        <authorList>
            <person name="Satoh K."/>
            <person name="Arai H."/>
            <person name="Sanzen T."/>
            <person name="Kawaguchi Y."/>
            <person name="Hayashi H."/>
            <person name="Yokobori S."/>
            <person name="Yamagishi A."/>
            <person name="Oono Y."/>
            <person name="Narumi I."/>
        </authorList>
    </citation>
    <scope>NUCLEOTIDE SEQUENCE [LARGE SCALE GENOMIC DNA]</scope>
    <source>
        <strain evidence="5">TR0125</strain>
    </source>
</reference>
<dbReference type="InterPro" id="IPR029061">
    <property type="entry name" value="THDP-binding"/>
</dbReference>
<organism evidence="4 5">
    <name type="scientific">Deinococcus aerius</name>
    <dbReference type="NCBI Taxonomy" id="200253"/>
    <lineage>
        <taxon>Bacteria</taxon>
        <taxon>Thermotogati</taxon>
        <taxon>Deinococcota</taxon>
        <taxon>Deinococci</taxon>
        <taxon>Deinococcales</taxon>
        <taxon>Deinococcaceae</taxon>
        <taxon>Deinococcus</taxon>
    </lineage>
</organism>
<keyword evidence="4" id="KW-0670">Pyruvate</keyword>
<dbReference type="Gene3D" id="3.40.50.970">
    <property type="match status" value="1"/>
</dbReference>
<dbReference type="EMBL" id="BFAG01000002">
    <property type="protein sequence ID" value="GBF04730.1"/>
    <property type="molecule type" value="Genomic_DNA"/>
</dbReference>
<evidence type="ECO:0000256" key="2">
    <source>
        <dbReference type="ARBA" id="ARBA00023239"/>
    </source>
</evidence>
<dbReference type="OrthoDB" id="8221987at2"/>
<feature type="domain" description="Thiamine pyrophosphate enzyme N-terminal TPP-binding" evidence="3">
    <location>
        <begin position="21"/>
        <end position="117"/>
    </location>
</feature>